<comment type="caution">
    <text evidence="1">The sequence shown here is derived from an EMBL/GenBank/DDBJ whole genome shotgun (WGS) entry which is preliminary data.</text>
</comment>
<evidence type="ECO:0000313" key="1">
    <source>
        <dbReference type="EMBL" id="KAH3750566.1"/>
    </source>
</evidence>
<dbReference type="PANTHER" id="PTHR46104:SF1">
    <property type="entry name" value="GENE 9195-RELATED"/>
    <property type="match status" value="1"/>
</dbReference>
<reference evidence="1" key="2">
    <citation type="submission" date="2020-11" db="EMBL/GenBank/DDBJ databases">
        <authorList>
            <person name="McCartney M.A."/>
            <person name="Auch B."/>
            <person name="Kono T."/>
            <person name="Mallez S."/>
            <person name="Becker A."/>
            <person name="Gohl D.M."/>
            <person name="Silverstein K.A.T."/>
            <person name="Koren S."/>
            <person name="Bechman K.B."/>
            <person name="Herman A."/>
            <person name="Abrahante J.E."/>
            <person name="Garbe J."/>
        </authorList>
    </citation>
    <scope>NUCLEOTIDE SEQUENCE</scope>
    <source>
        <strain evidence="1">Duluth1</strain>
        <tissue evidence="1">Whole animal</tissue>
    </source>
</reference>
<organism evidence="1 2">
    <name type="scientific">Dreissena polymorpha</name>
    <name type="common">Zebra mussel</name>
    <name type="synonym">Mytilus polymorpha</name>
    <dbReference type="NCBI Taxonomy" id="45954"/>
    <lineage>
        <taxon>Eukaryota</taxon>
        <taxon>Metazoa</taxon>
        <taxon>Spiralia</taxon>
        <taxon>Lophotrochozoa</taxon>
        <taxon>Mollusca</taxon>
        <taxon>Bivalvia</taxon>
        <taxon>Autobranchia</taxon>
        <taxon>Heteroconchia</taxon>
        <taxon>Euheterodonta</taxon>
        <taxon>Imparidentia</taxon>
        <taxon>Neoheterodontei</taxon>
        <taxon>Myida</taxon>
        <taxon>Dreissenoidea</taxon>
        <taxon>Dreissenidae</taxon>
        <taxon>Dreissena</taxon>
    </lineage>
</organism>
<proteinExistence type="predicted"/>
<name>A0A9D4I576_DREPO</name>
<dbReference type="Gene3D" id="2.10.50.10">
    <property type="entry name" value="Tumor Necrosis Factor Receptor, subunit A, domain 2"/>
    <property type="match status" value="1"/>
</dbReference>
<dbReference type="SUPFAM" id="SSF57184">
    <property type="entry name" value="Growth factor receptor domain"/>
    <property type="match status" value="1"/>
</dbReference>
<gene>
    <name evidence="1" type="ORF">DPMN_185093</name>
</gene>
<keyword evidence="2" id="KW-1185">Reference proteome</keyword>
<reference evidence="1" key="1">
    <citation type="journal article" date="2019" name="bioRxiv">
        <title>The Genome of the Zebra Mussel, Dreissena polymorpha: A Resource for Invasive Species Research.</title>
        <authorList>
            <person name="McCartney M.A."/>
            <person name="Auch B."/>
            <person name="Kono T."/>
            <person name="Mallez S."/>
            <person name="Zhang Y."/>
            <person name="Obille A."/>
            <person name="Becker A."/>
            <person name="Abrahante J.E."/>
            <person name="Garbe J."/>
            <person name="Badalamenti J.P."/>
            <person name="Herman A."/>
            <person name="Mangelson H."/>
            <person name="Liachko I."/>
            <person name="Sullivan S."/>
            <person name="Sone E.D."/>
            <person name="Koren S."/>
            <person name="Silverstein K.A.T."/>
            <person name="Beckman K.B."/>
            <person name="Gohl D.M."/>
        </authorList>
    </citation>
    <scope>NUCLEOTIDE SEQUENCE</scope>
    <source>
        <strain evidence="1">Duluth1</strain>
        <tissue evidence="1">Whole animal</tissue>
    </source>
</reference>
<evidence type="ECO:0000313" key="2">
    <source>
        <dbReference type="Proteomes" id="UP000828390"/>
    </source>
</evidence>
<dbReference type="EMBL" id="JAIWYP010000010">
    <property type="protein sequence ID" value="KAH3750566.1"/>
    <property type="molecule type" value="Genomic_DNA"/>
</dbReference>
<accession>A0A9D4I576</accession>
<dbReference type="PANTHER" id="PTHR46104">
    <property type="entry name" value="GENE 9195-RELATED-RELATED"/>
    <property type="match status" value="1"/>
</dbReference>
<dbReference type="InterPro" id="IPR009030">
    <property type="entry name" value="Growth_fac_rcpt_cys_sf"/>
</dbReference>
<dbReference type="Proteomes" id="UP000828390">
    <property type="component" value="Unassembled WGS sequence"/>
</dbReference>
<sequence>MSQITLILQPFCSIGTPRSNIYPCDIGTFNNYTGINQSSDCTNCSAGYYCATNGLTVPTGPCNAGYFCKTGAETASPTQGIYANVCPKGMLLTHALGKKRGLMHVH</sequence>
<protein>
    <submittedName>
        <fullName evidence="1">Uncharacterized protein</fullName>
    </submittedName>
</protein>
<dbReference type="AlphaFoldDB" id="A0A9D4I576"/>